<dbReference type="GO" id="GO:0048167">
    <property type="term" value="P:regulation of synaptic plasticity"/>
    <property type="evidence" value="ECO:0007669"/>
    <property type="project" value="TreeGrafter"/>
</dbReference>
<keyword evidence="3 4" id="KW-0175">Coiled coil</keyword>
<dbReference type="GO" id="GO:0043197">
    <property type="term" value="C:dendritic spine"/>
    <property type="evidence" value="ECO:0007669"/>
    <property type="project" value="TreeGrafter"/>
</dbReference>
<evidence type="ECO:0008006" key="8">
    <source>
        <dbReference type="Google" id="ProtNLM"/>
    </source>
</evidence>
<feature type="region of interest" description="Disordered" evidence="5">
    <location>
        <begin position="599"/>
        <end position="621"/>
    </location>
</feature>
<feature type="region of interest" description="Disordered" evidence="5">
    <location>
        <begin position="1"/>
        <end position="34"/>
    </location>
</feature>
<sequence length="725" mass="81974">MGSVSSLISGHSLHSKHCKASENKLKKGLQSKKTGRRLDGLLKYGFSQDHCTTNNNSKVSYHSGKNDDFFYIKVSNKPRAAQHNINTAEDSQGRTAEMDNEVDRRRGPPELVPLSGKLEKSVENALIRPTAFKPVLPRSSSSLVETHNNLSTILGKRISPIDRLKDLQDPKLETNSGTFSDSGRNSMSSLPTHSTSGSSQMDNLSTSTNHMVRHGGLSQNMETSQNPQGAVAGMNGINGSSRMCSGTNGNSWADGFCETNRSGESTNGNTRSIGVLSESVAAAISLNREITAAALTVSSTEQNIDFSGNQEQFFEHRFTISEQIPTKPSASGGCVRSPISMNESLIQQLEHKLLERESELAELQTSLEEKESDTCHLFEEKQRYCAEEMEGLKQRCSTKLRQVSQRALRAQQLLQLQVIQLQQDKERLQEEVDQLNRERDTAESRLRIYESQRNLVPTLEETQWEVCQKSGEISLLKQQLRDSQADVGNKLSEIVSLKSSLKESKCKMEELEQKIKEYEEVLHQRCAEIEVSKNEFQRKKNEADLLREKVNMLETDIKGMKQDLALAKEEHQKLMTMRAKVEEQQLQLKISQARMEAFGASQTKSKSQEGTGASKILHHNGGAADLDTLHKEVERLRGELKEEKQKKHKMMNSFQQERQTWNKEKDKVIRYQKQLQYNYLQMYRKNKDLEKILKELTAEMDSRTEMDIDSHSSDLNFDKVVATEI</sequence>
<feature type="coiled-coil region" evidence="4">
    <location>
        <begin position="494"/>
        <end position="587"/>
    </location>
</feature>
<feature type="region of interest" description="Disordered" evidence="5">
    <location>
        <begin position="83"/>
        <end position="114"/>
    </location>
</feature>
<evidence type="ECO:0000256" key="4">
    <source>
        <dbReference type="SAM" id="Coils"/>
    </source>
</evidence>
<keyword evidence="2" id="KW-0963">Cytoplasm</keyword>
<protein>
    <recommendedName>
        <fullName evidence="8">Leucine zipper tumor suppressor 1</fullName>
    </recommendedName>
</protein>
<reference evidence="6 7" key="1">
    <citation type="submission" date="2024-02" db="EMBL/GenBank/DDBJ databases">
        <title>Chromosome-level genome assembly of the Eurasian Minnow (Phoxinus phoxinus).</title>
        <authorList>
            <person name="Oriowo T.O."/>
            <person name="Martin S."/>
            <person name="Stange M."/>
            <person name="Chrysostomakis Y."/>
            <person name="Brown T."/>
            <person name="Winkler S."/>
            <person name="Kukowka S."/>
            <person name="Myers E.W."/>
            <person name="Bohne A."/>
        </authorList>
    </citation>
    <scope>NUCLEOTIDE SEQUENCE [LARGE SCALE GENOMIC DNA]</scope>
    <source>
        <strain evidence="6">ZFMK-TIS-60720</strain>
        <tissue evidence="6">Whole Organism</tissue>
    </source>
</reference>
<evidence type="ECO:0000256" key="3">
    <source>
        <dbReference type="ARBA" id="ARBA00023054"/>
    </source>
</evidence>
<feature type="coiled-coil region" evidence="4">
    <location>
        <begin position="623"/>
        <end position="653"/>
    </location>
</feature>
<feature type="compositionally biased region" description="Polar residues" evidence="5">
    <location>
        <begin position="200"/>
        <end position="210"/>
    </location>
</feature>
<evidence type="ECO:0000256" key="2">
    <source>
        <dbReference type="ARBA" id="ARBA00022490"/>
    </source>
</evidence>
<evidence type="ECO:0000256" key="5">
    <source>
        <dbReference type="SAM" id="MobiDB-lite"/>
    </source>
</evidence>
<organism evidence="6 7">
    <name type="scientific">Phoxinus phoxinus</name>
    <name type="common">Eurasian minnow</name>
    <dbReference type="NCBI Taxonomy" id="58324"/>
    <lineage>
        <taxon>Eukaryota</taxon>
        <taxon>Metazoa</taxon>
        <taxon>Chordata</taxon>
        <taxon>Craniata</taxon>
        <taxon>Vertebrata</taxon>
        <taxon>Euteleostomi</taxon>
        <taxon>Actinopterygii</taxon>
        <taxon>Neopterygii</taxon>
        <taxon>Teleostei</taxon>
        <taxon>Ostariophysi</taxon>
        <taxon>Cypriniformes</taxon>
        <taxon>Leuciscidae</taxon>
        <taxon>Phoxininae</taxon>
        <taxon>Phoxinus</taxon>
    </lineage>
</organism>
<dbReference type="GO" id="GO:0048814">
    <property type="term" value="P:regulation of dendrite morphogenesis"/>
    <property type="evidence" value="ECO:0007669"/>
    <property type="project" value="TreeGrafter"/>
</dbReference>
<evidence type="ECO:0000256" key="1">
    <source>
        <dbReference type="ARBA" id="ARBA00004496"/>
    </source>
</evidence>
<keyword evidence="7" id="KW-1185">Reference proteome</keyword>
<dbReference type="InterPro" id="IPR045329">
    <property type="entry name" value="LZTS"/>
</dbReference>
<feature type="compositionally biased region" description="Low complexity" evidence="5">
    <location>
        <begin position="186"/>
        <end position="199"/>
    </location>
</feature>
<evidence type="ECO:0000313" key="6">
    <source>
        <dbReference type="EMBL" id="KAK7146274.1"/>
    </source>
</evidence>
<comment type="subcellular location">
    <subcellularLocation>
        <location evidence="1">Cytoplasm</location>
    </subcellularLocation>
</comment>
<feature type="compositionally biased region" description="Polar residues" evidence="5">
    <location>
        <begin position="600"/>
        <end position="611"/>
    </location>
</feature>
<accession>A0AAN9CQT5</accession>
<feature type="compositionally biased region" description="Polar residues" evidence="5">
    <location>
        <begin position="83"/>
        <end position="94"/>
    </location>
</feature>
<feature type="region of interest" description="Disordered" evidence="5">
    <location>
        <begin position="166"/>
        <end position="212"/>
    </location>
</feature>
<feature type="coiled-coil region" evidence="4">
    <location>
        <begin position="411"/>
        <end position="452"/>
    </location>
</feature>
<evidence type="ECO:0000313" key="7">
    <source>
        <dbReference type="Proteomes" id="UP001364617"/>
    </source>
</evidence>
<dbReference type="Pfam" id="PF06818">
    <property type="entry name" value="Fez1"/>
    <property type="match status" value="1"/>
</dbReference>
<proteinExistence type="predicted"/>
<feature type="coiled-coil region" evidence="4">
    <location>
        <begin position="346"/>
        <end position="373"/>
    </location>
</feature>
<dbReference type="PANTHER" id="PTHR19354">
    <property type="entry name" value="ZIPPER PUTATIVE TUMOR SUPPRESSOR 2 HOMOLOG-LIKE PROTEIN-RELATED"/>
    <property type="match status" value="1"/>
</dbReference>
<dbReference type="Proteomes" id="UP001364617">
    <property type="component" value="Unassembled WGS sequence"/>
</dbReference>
<name>A0AAN9CQT5_9TELE</name>
<dbReference type="PANTHER" id="PTHR19354:SF5">
    <property type="entry name" value="ZIPPER PUTATIVE TUMOR SUPPRESSOR 1-RELATED"/>
    <property type="match status" value="1"/>
</dbReference>
<feature type="compositionally biased region" description="Polar residues" evidence="5">
    <location>
        <begin position="173"/>
        <end position="185"/>
    </location>
</feature>
<dbReference type="GO" id="GO:0005737">
    <property type="term" value="C:cytoplasm"/>
    <property type="evidence" value="ECO:0007669"/>
    <property type="project" value="UniProtKB-SubCell"/>
</dbReference>
<gene>
    <name evidence="6" type="ORF">R3I93_013879</name>
</gene>
<dbReference type="EMBL" id="JAYKXH010000014">
    <property type="protein sequence ID" value="KAK7146274.1"/>
    <property type="molecule type" value="Genomic_DNA"/>
</dbReference>
<dbReference type="AlphaFoldDB" id="A0AAN9CQT5"/>
<comment type="caution">
    <text evidence="6">The sequence shown here is derived from an EMBL/GenBank/DDBJ whole genome shotgun (WGS) entry which is preliminary data.</text>
</comment>
<feature type="coiled-coil region" evidence="4">
    <location>
        <begin position="679"/>
        <end position="706"/>
    </location>
</feature>